<comment type="similarity">
    <text evidence="8">Belongs to the methyl-accepting chemotaxis (MCP) protein family.</text>
</comment>
<dbReference type="Gene3D" id="1.10.287.950">
    <property type="entry name" value="Methyl-accepting chemotaxis protein"/>
    <property type="match status" value="1"/>
</dbReference>
<organism evidence="14 15">
    <name type="scientific">Anaerocolumna xylanovorans DSM 12503</name>
    <dbReference type="NCBI Taxonomy" id="1121345"/>
    <lineage>
        <taxon>Bacteria</taxon>
        <taxon>Bacillati</taxon>
        <taxon>Bacillota</taxon>
        <taxon>Clostridia</taxon>
        <taxon>Lachnospirales</taxon>
        <taxon>Lachnospiraceae</taxon>
        <taxon>Anaerocolumna</taxon>
    </lineage>
</organism>
<dbReference type="SUPFAM" id="SSF58104">
    <property type="entry name" value="Methyl-accepting chemotaxis protein (MCP) signaling domain"/>
    <property type="match status" value="1"/>
</dbReference>
<evidence type="ECO:0000256" key="2">
    <source>
        <dbReference type="ARBA" id="ARBA00022475"/>
    </source>
</evidence>
<evidence type="ECO:0000313" key="14">
    <source>
        <dbReference type="EMBL" id="SHO50804.1"/>
    </source>
</evidence>
<evidence type="ECO:0000259" key="12">
    <source>
        <dbReference type="PROSITE" id="PS50111"/>
    </source>
</evidence>
<keyword evidence="3" id="KW-0145">Chemotaxis</keyword>
<dbReference type="Pfam" id="PF02743">
    <property type="entry name" value="dCache_1"/>
    <property type="match status" value="1"/>
</dbReference>
<feature type="domain" description="HAMP" evidence="13">
    <location>
        <begin position="331"/>
        <end position="383"/>
    </location>
</feature>
<evidence type="ECO:0000256" key="10">
    <source>
        <dbReference type="SAM" id="Coils"/>
    </source>
</evidence>
<evidence type="ECO:0000256" key="8">
    <source>
        <dbReference type="ARBA" id="ARBA00029447"/>
    </source>
</evidence>
<dbReference type="EMBL" id="FRFD01000008">
    <property type="protein sequence ID" value="SHO50804.1"/>
    <property type="molecule type" value="Genomic_DNA"/>
</dbReference>
<evidence type="ECO:0000259" key="13">
    <source>
        <dbReference type="PROSITE" id="PS50885"/>
    </source>
</evidence>
<feature type="transmembrane region" description="Helical" evidence="11">
    <location>
        <begin position="308"/>
        <end position="331"/>
    </location>
</feature>
<dbReference type="GO" id="GO:0005886">
    <property type="term" value="C:plasma membrane"/>
    <property type="evidence" value="ECO:0007669"/>
    <property type="project" value="UniProtKB-SubCell"/>
</dbReference>
<dbReference type="Proteomes" id="UP000184612">
    <property type="component" value="Unassembled WGS sequence"/>
</dbReference>
<dbReference type="InterPro" id="IPR003660">
    <property type="entry name" value="HAMP_dom"/>
</dbReference>
<evidence type="ECO:0000313" key="15">
    <source>
        <dbReference type="Proteomes" id="UP000184612"/>
    </source>
</evidence>
<dbReference type="PANTHER" id="PTHR32089:SF112">
    <property type="entry name" value="LYSOZYME-LIKE PROTEIN-RELATED"/>
    <property type="match status" value="1"/>
</dbReference>
<dbReference type="GO" id="GO:0006935">
    <property type="term" value="P:chemotaxis"/>
    <property type="evidence" value="ECO:0007669"/>
    <property type="project" value="UniProtKB-KW"/>
</dbReference>
<evidence type="ECO:0000256" key="5">
    <source>
        <dbReference type="ARBA" id="ARBA00022989"/>
    </source>
</evidence>
<dbReference type="AlphaFoldDB" id="A0A1M7YDT9"/>
<comment type="subcellular location">
    <subcellularLocation>
        <location evidence="1">Cell membrane</location>
        <topology evidence="1">Multi-pass membrane protein</topology>
    </subcellularLocation>
</comment>
<feature type="domain" description="Methyl-accepting transducer" evidence="12">
    <location>
        <begin position="402"/>
        <end position="638"/>
    </location>
</feature>
<accession>A0A1M7YDT9</accession>
<sequence length="701" mass="76403">MLRKNQIAFKLNGIILIPVIFIIALGVVSFLKSSGELKKSYEESGMASLTMLESYFDMGFESVSSMANQIITNESIKKYYSGNYQEEPAKELEEYKTIQNIVGSNAVNSSVVEDIFLFGNYGKGISTRGALSDNLYDSFQASEEGKAFISAKARFLWSGYHKYFDELVKIDGKHYGTSLSYYLYSTSNKKIGLVVIDVKEDFFRNAMKNTSFGEGTIVGYLTKDGKEIINGKVKEDFRFSDTKMYADSFMAKGTGTAVKKQEMSGESRYVEYGGEKYLYLSLPMQKGNMMLFAMIPEKDITGSSREQLLLTVFFVIAASFIALLVGSRVAAGIGRAIKRTNEVLIKTAQGNLTVHLNMKRKDEFSQLAVGINTMIQGVKVLISQVLGGSGEVSQIAFEISGNAELLITSAGKIEKTVEELEAGAESQAEDTRVCFNKMEELSGQIELVKEKTDTITKLTSEAKLISGKGTEIVNDLSKKASDTQEITERIIGDIGKLEEKSLAVSKIIGTMNEIAEQTGLLSLNASIEAARAGEEGKGFAVVADEIRKLAAKSKEAADQISGIIAEMAGQTRNTVITAKAAQDTLHNQRLALDGTVDVFYGVSQNVENLAVNMSDIIASFEIIRHSKEEALRAVEGIASAARQTAEEAEELGATAAGQLLYAQDLKQTALRLTGTVRELEESAGVFVVEDKDAAEQLHEGV</sequence>
<keyword evidence="2" id="KW-1003">Cell membrane</keyword>
<protein>
    <submittedName>
        <fullName evidence="14">Methyl-accepting chemotaxis protein</fullName>
    </submittedName>
</protein>
<dbReference type="Gene3D" id="3.30.450.20">
    <property type="entry name" value="PAS domain"/>
    <property type="match status" value="1"/>
</dbReference>
<evidence type="ECO:0000256" key="3">
    <source>
        <dbReference type="ARBA" id="ARBA00022500"/>
    </source>
</evidence>
<dbReference type="STRING" id="1121345.SAMN02745217_02906"/>
<dbReference type="CDD" id="cd06225">
    <property type="entry name" value="HAMP"/>
    <property type="match status" value="1"/>
</dbReference>
<name>A0A1M7YDT9_9FIRM</name>
<dbReference type="SMART" id="SM00304">
    <property type="entry name" value="HAMP"/>
    <property type="match status" value="1"/>
</dbReference>
<dbReference type="InterPro" id="IPR004089">
    <property type="entry name" value="MCPsignal_dom"/>
</dbReference>
<evidence type="ECO:0000256" key="7">
    <source>
        <dbReference type="ARBA" id="ARBA00023224"/>
    </source>
</evidence>
<keyword evidence="7 9" id="KW-0807">Transducer</keyword>
<dbReference type="PANTHER" id="PTHR32089">
    <property type="entry name" value="METHYL-ACCEPTING CHEMOTAXIS PROTEIN MCPB"/>
    <property type="match status" value="1"/>
</dbReference>
<feature type="coiled-coil region" evidence="10">
    <location>
        <begin position="631"/>
        <end position="682"/>
    </location>
</feature>
<evidence type="ECO:0000256" key="4">
    <source>
        <dbReference type="ARBA" id="ARBA00022692"/>
    </source>
</evidence>
<dbReference type="InterPro" id="IPR033479">
    <property type="entry name" value="dCache_1"/>
</dbReference>
<dbReference type="OrthoDB" id="9762005at2"/>
<proteinExistence type="inferred from homology"/>
<evidence type="ECO:0000256" key="11">
    <source>
        <dbReference type="SAM" id="Phobius"/>
    </source>
</evidence>
<evidence type="ECO:0000256" key="9">
    <source>
        <dbReference type="PROSITE-ProRule" id="PRU00284"/>
    </source>
</evidence>
<reference evidence="14 15" key="1">
    <citation type="submission" date="2016-12" db="EMBL/GenBank/DDBJ databases">
        <authorList>
            <person name="Song W.-J."/>
            <person name="Kurnit D.M."/>
        </authorList>
    </citation>
    <scope>NUCLEOTIDE SEQUENCE [LARGE SCALE GENOMIC DNA]</scope>
    <source>
        <strain evidence="14 15">DSM 12503</strain>
    </source>
</reference>
<dbReference type="SMART" id="SM00283">
    <property type="entry name" value="MA"/>
    <property type="match status" value="1"/>
</dbReference>
<evidence type="ECO:0000256" key="1">
    <source>
        <dbReference type="ARBA" id="ARBA00004651"/>
    </source>
</evidence>
<evidence type="ECO:0000256" key="6">
    <source>
        <dbReference type="ARBA" id="ARBA00023136"/>
    </source>
</evidence>
<dbReference type="PROSITE" id="PS50885">
    <property type="entry name" value="HAMP"/>
    <property type="match status" value="1"/>
</dbReference>
<keyword evidence="6 11" id="KW-0472">Membrane</keyword>
<keyword evidence="15" id="KW-1185">Reference proteome</keyword>
<keyword evidence="4 11" id="KW-0812">Transmembrane</keyword>
<keyword evidence="5 11" id="KW-1133">Transmembrane helix</keyword>
<dbReference type="PROSITE" id="PS50111">
    <property type="entry name" value="CHEMOTAXIS_TRANSDUC_2"/>
    <property type="match status" value="1"/>
</dbReference>
<dbReference type="Pfam" id="PF00672">
    <property type="entry name" value="HAMP"/>
    <property type="match status" value="1"/>
</dbReference>
<dbReference type="Pfam" id="PF00015">
    <property type="entry name" value="MCPsignal"/>
    <property type="match status" value="1"/>
</dbReference>
<keyword evidence="10" id="KW-0175">Coiled coil</keyword>
<gene>
    <name evidence="14" type="ORF">SAMN02745217_02906</name>
</gene>
<dbReference type="GO" id="GO:0007165">
    <property type="term" value="P:signal transduction"/>
    <property type="evidence" value="ECO:0007669"/>
    <property type="project" value="UniProtKB-KW"/>
</dbReference>
<feature type="transmembrane region" description="Helical" evidence="11">
    <location>
        <begin position="12"/>
        <end position="31"/>
    </location>
</feature>